<dbReference type="RefSeq" id="WP_160751909.1">
    <property type="nucleotide sequence ID" value="NZ_WTYA01000001.1"/>
</dbReference>
<dbReference type="AlphaFoldDB" id="A0A845ADS4"/>
<organism evidence="1 2">
    <name type="scientific">Qipengyuania algicida</name>
    <dbReference type="NCBI Taxonomy" id="1836209"/>
    <lineage>
        <taxon>Bacteria</taxon>
        <taxon>Pseudomonadati</taxon>
        <taxon>Pseudomonadota</taxon>
        <taxon>Alphaproteobacteria</taxon>
        <taxon>Sphingomonadales</taxon>
        <taxon>Erythrobacteraceae</taxon>
        <taxon>Qipengyuania</taxon>
    </lineage>
</organism>
<proteinExistence type="predicted"/>
<dbReference type="EMBL" id="WTYA01000001">
    <property type="protein sequence ID" value="MXP27637.1"/>
    <property type="molecule type" value="Genomic_DNA"/>
</dbReference>
<sequence length="94" mass="10423">MPCPQTLKILTEILRETASDIEALGAALCTDEMLMLRHCTALQSIDVIAQRQNGIAQFLEEYCRHEAVESLSLEALQERLRLPNPAAAAMRKAS</sequence>
<dbReference type="OrthoDB" id="7507867at2"/>
<name>A0A845ADS4_9SPHN</name>
<gene>
    <name evidence="1" type="ORF">GRI58_02225</name>
</gene>
<comment type="caution">
    <text evidence="1">The sequence shown here is derived from an EMBL/GenBank/DDBJ whole genome shotgun (WGS) entry which is preliminary data.</text>
</comment>
<evidence type="ECO:0000313" key="2">
    <source>
        <dbReference type="Proteomes" id="UP000439780"/>
    </source>
</evidence>
<protein>
    <submittedName>
        <fullName evidence="1">Uncharacterized protein</fullName>
    </submittedName>
</protein>
<dbReference type="Proteomes" id="UP000439780">
    <property type="component" value="Unassembled WGS sequence"/>
</dbReference>
<reference evidence="1 2" key="1">
    <citation type="submission" date="2019-12" db="EMBL/GenBank/DDBJ databases">
        <title>Genomic-based taxomic classification of the family Erythrobacteraceae.</title>
        <authorList>
            <person name="Xu L."/>
        </authorList>
    </citation>
    <scope>NUCLEOTIDE SEQUENCE [LARGE SCALE GENOMIC DNA]</scope>
    <source>
        <strain evidence="1 2">KEMB 9005-328</strain>
    </source>
</reference>
<keyword evidence="2" id="KW-1185">Reference proteome</keyword>
<accession>A0A845ADS4</accession>
<evidence type="ECO:0000313" key="1">
    <source>
        <dbReference type="EMBL" id="MXP27637.1"/>
    </source>
</evidence>